<organism evidence="2 3">
    <name type="scientific">Tranquillimonas alkanivorans</name>
    <dbReference type="NCBI Taxonomy" id="441119"/>
    <lineage>
        <taxon>Bacteria</taxon>
        <taxon>Pseudomonadati</taxon>
        <taxon>Pseudomonadota</taxon>
        <taxon>Alphaproteobacteria</taxon>
        <taxon>Rhodobacterales</taxon>
        <taxon>Roseobacteraceae</taxon>
        <taxon>Tranquillimonas</taxon>
    </lineage>
</organism>
<keyword evidence="2" id="KW-0808">Transferase</keyword>
<dbReference type="InterPro" id="IPR007345">
    <property type="entry name" value="Polysacch_pyruvyl_Trfase"/>
</dbReference>
<sequence>MTPVAVFNDTSFTDHYGCHAVMSALGRGLRARGMEPAYHWPVARDWRDAVPDVRALGVRALVVNGEGSIHHSETRERARWLAELPELARDLGVPAVLLNASISDLDAATLEKLGGYDLIYVRETQSRAYLVRHGIEAAFAPDLSFDTPAPVHAAPRRGLLVTDSVMKEARRDLRRLARREGGRFVRMIERPSPWRKLVARLRPGAPVPQGATLADAGKAESFAARLAGARLVVTGRFHSVTLALKTRTPVLAAESNTAKISALMTDVFGATGRVIGAAELASPNFAARVQEGAAFDTAEGEALDLYLIDARDRIAAMFDDVARLSGGTGR</sequence>
<evidence type="ECO:0000313" key="2">
    <source>
        <dbReference type="EMBL" id="SFO92927.1"/>
    </source>
</evidence>
<protein>
    <submittedName>
        <fullName evidence="2">Polysaccharide pyruvyl transferase</fullName>
    </submittedName>
</protein>
<dbReference type="GO" id="GO:0016740">
    <property type="term" value="F:transferase activity"/>
    <property type="evidence" value="ECO:0007669"/>
    <property type="project" value="UniProtKB-KW"/>
</dbReference>
<accession>A0A1I5L6P7</accession>
<keyword evidence="3" id="KW-1185">Reference proteome</keyword>
<evidence type="ECO:0000313" key="3">
    <source>
        <dbReference type="Proteomes" id="UP000199356"/>
    </source>
</evidence>
<gene>
    <name evidence="2" type="ORF">SAMN04488047_101493</name>
</gene>
<dbReference type="PANTHER" id="PTHR36836:SF1">
    <property type="entry name" value="COLANIC ACID BIOSYNTHESIS PROTEIN WCAK"/>
    <property type="match status" value="1"/>
</dbReference>
<name>A0A1I5L6P7_9RHOB</name>
<dbReference type="Proteomes" id="UP000199356">
    <property type="component" value="Unassembled WGS sequence"/>
</dbReference>
<evidence type="ECO:0000259" key="1">
    <source>
        <dbReference type="Pfam" id="PF04230"/>
    </source>
</evidence>
<dbReference type="Pfam" id="PF04230">
    <property type="entry name" value="PS_pyruv_trans"/>
    <property type="match status" value="1"/>
</dbReference>
<feature type="domain" description="Polysaccharide pyruvyl transferase" evidence="1">
    <location>
        <begin position="15"/>
        <end position="252"/>
    </location>
</feature>
<dbReference type="AlphaFoldDB" id="A0A1I5L6P7"/>
<dbReference type="STRING" id="441119.SAMN04488047_101493"/>
<reference evidence="2 3" key="1">
    <citation type="submission" date="2016-10" db="EMBL/GenBank/DDBJ databases">
        <authorList>
            <person name="de Groot N.N."/>
        </authorList>
    </citation>
    <scope>NUCLEOTIDE SEQUENCE [LARGE SCALE GENOMIC DNA]</scope>
    <source>
        <strain evidence="2 3">DSM 19547</strain>
    </source>
</reference>
<dbReference type="PANTHER" id="PTHR36836">
    <property type="entry name" value="COLANIC ACID BIOSYNTHESIS PROTEIN WCAK"/>
    <property type="match status" value="1"/>
</dbReference>
<dbReference type="EMBL" id="FOXA01000001">
    <property type="protein sequence ID" value="SFO92927.1"/>
    <property type="molecule type" value="Genomic_DNA"/>
</dbReference>
<dbReference type="RefSeq" id="WP_177215021.1">
    <property type="nucleotide sequence ID" value="NZ_FOXA01000001.1"/>
</dbReference>
<proteinExistence type="predicted"/>